<dbReference type="Proteomes" id="UP000471521">
    <property type="component" value="Unassembled WGS sequence"/>
</dbReference>
<dbReference type="AlphaFoldDB" id="A0A6B0SRR5"/>
<reference evidence="1 2" key="1">
    <citation type="submission" date="2019-12" db="EMBL/GenBank/DDBJ databases">
        <title>Isolation and characterization of three novel carbon monoxide-oxidizing members of Halobacteria from salione crusts and soils.</title>
        <authorList>
            <person name="Myers M.R."/>
            <person name="King G.M."/>
        </authorList>
    </citation>
    <scope>NUCLEOTIDE SEQUENCE [LARGE SCALE GENOMIC DNA]</scope>
    <source>
        <strain evidence="1 2">PCN9</strain>
    </source>
</reference>
<dbReference type="OrthoDB" id="248163at2157"/>
<evidence type="ECO:0000313" key="1">
    <source>
        <dbReference type="EMBL" id="MXR21692.1"/>
    </source>
</evidence>
<protein>
    <submittedName>
        <fullName evidence="1">Uncharacterized protein</fullName>
    </submittedName>
</protein>
<proteinExistence type="predicted"/>
<organism evidence="1 2">
    <name type="scientific">Halobacterium bonnevillei</name>
    <dbReference type="NCBI Taxonomy" id="2692200"/>
    <lineage>
        <taxon>Archaea</taxon>
        <taxon>Methanobacteriati</taxon>
        <taxon>Methanobacteriota</taxon>
        <taxon>Stenosarchaea group</taxon>
        <taxon>Halobacteria</taxon>
        <taxon>Halobacteriales</taxon>
        <taxon>Halobacteriaceae</taxon>
        <taxon>Halobacterium</taxon>
    </lineage>
</organism>
<dbReference type="RefSeq" id="WP_159527138.1">
    <property type="nucleotide sequence ID" value="NZ_WUUU01000139.1"/>
</dbReference>
<sequence length="98" mass="10682">MTTCDRSPGEALADLQQADQVRISVADQHFEGTTRRKSASGDRIRAVVQTGDDHVFRITSEWAQGWLDPLVDEYVDGDRVQPVGTLGELELVDGDGGP</sequence>
<gene>
    <name evidence="1" type="ORF">GRX66_14145</name>
</gene>
<accession>A0A6B0SRR5</accession>
<dbReference type="EMBL" id="WUUU01000139">
    <property type="protein sequence ID" value="MXR21692.1"/>
    <property type="molecule type" value="Genomic_DNA"/>
</dbReference>
<comment type="caution">
    <text evidence="1">The sequence shown here is derived from an EMBL/GenBank/DDBJ whole genome shotgun (WGS) entry which is preliminary data.</text>
</comment>
<name>A0A6B0SRR5_9EURY</name>
<evidence type="ECO:0000313" key="2">
    <source>
        <dbReference type="Proteomes" id="UP000471521"/>
    </source>
</evidence>
<keyword evidence="2" id="KW-1185">Reference proteome</keyword>